<dbReference type="GO" id="GO:0005886">
    <property type="term" value="C:plasma membrane"/>
    <property type="evidence" value="ECO:0007669"/>
    <property type="project" value="UniProtKB-SubCell"/>
</dbReference>
<organism evidence="9 10">
    <name type="scientific">Hydrogenobacter thermophilus (strain DSM 6534 / IAM 12695 / TK-6)</name>
    <dbReference type="NCBI Taxonomy" id="608538"/>
    <lineage>
        <taxon>Bacteria</taxon>
        <taxon>Pseudomonadati</taxon>
        <taxon>Aquificota</taxon>
        <taxon>Aquificia</taxon>
        <taxon>Aquificales</taxon>
        <taxon>Aquificaceae</taxon>
        <taxon>Hydrogenobacter</taxon>
    </lineage>
</organism>
<dbReference type="Proteomes" id="UP000002574">
    <property type="component" value="Chromosome"/>
</dbReference>
<dbReference type="KEGG" id="hte:Hydth_1645"/>
<evidence type="ECO:0000256" key="3">
    <source>
        <dbReference type="ARBA" id="ARBA00022481"/>
    </source>
</evidence>
<evidence type="ECO:0000256" key="2">
    <source>
        <dbReference type="ARBA" id="ARBA00022475"/>
    </source>
</evidence>
<dbReference type="NCBIfam" id="TIGR02532">
    <property type="entry name" value="IV_pilin_GFxxxE"/>
    <property type="match status" value="1"/>
</dbReference>
<evidence type="ECO:0008006" key="11">
    <source>
        <dbReference type="Google" id="ProtNLM"/>
    </source>
</evidence>
<evidence type="ECO:0000256" key="6">
    <source>
        <dbReference type="ARBA" id="ARBA00022989"/>
    </source>
</evidence>
<reference evidence="9 10" key="1">
    <citation type="journal article" date="2010" name="J. Bacteriol.">
        <title>Complete genome sequence of the thermophilic, obligately chemolithoautotrophic hydrogen-oxidizing bacterium Hydrogenobacter thermophilus TK-6.</title>
        <authorList>
            <person name="Arai H."/>
            <person name="Kanbe H."/>
            <person name="Ishii M."/>
            <person name="Igarashi Y."/>
        </authorList>
    </citation>
    <scope>NUCLEOTIDE SEQUENCE [LARGE SCALE GENOMIC DNA]</scope>
    <source>
        <strain evidence="10">DSM 6534 / IAM 12695 / TK-6 [Tokyo]</strain>
    </source>
</reference>
<keyword evidence="3" id="KW-0488">Methylation</keyword>
<dbReference type="Gene3D" id="3.30.700.10">
    <property type="entry name" value="Glycoprotein, Type 4 Pilin"/>
    <property type="match status" value="1"/>
</dbReference>
<gene>
    <name evidence="9" type="ordered locus">HTH_1659</name>
</gene>
<protein>
    <recommendedName>
        <fullName evidence="11">Prepilin-type N-terminal cleavage/methylation domain-containing protein</fullName>
    </recommendedName>
</protein>
<evidence type="ECO:0000313" key="9">
    <source>
        <dbReference type="EMBL" id="BAI70106.1"/>
    </source>
</evidence>
<dbReference type="Pfam" id="PF07963">
    <property type="entry name" value="N_methyl"/>
    <property type="match status" value="1"/>
</dbReference>
<evidence type="ECO:0000313" key="10">
    <source>
        <dbReference type="Proteomes" id="UP000002574"/>
    </source>
</evidence>
<dbReference type="InterPro" id="IPR045584">
    <property type="entry name" value="Pilin-like"/>
</dbReference>
<evidence type="ECO:0000256" key="8">
    <source>
        <dbReference type="SAM" id="Phobius"/>
    </source>
</evidence>
<keyword evidence="7 8" id="KW-0472">Membrane</keyword>
<dbReference type="RefSeq" id="WP_012964286.1">
    <property type="nucleotide sequence ID" value="NC_013799.1"/>
</dbReference>
<dbReference type="SUPFAM" id="SSF54523">
    <property type="entry name" value="Pili subunits"/>
    <property type="match status" value="1"/>
</dbReference>
<comment type="subcellular location">
    <subcellularLocation>
        <location evidence="1">Cell inner membrane</location>
        <topology evidence="1">Single-pass membrane protein</topology>
    </subcellularLocation>
</comment>
<dbReference type="InterPro" id="IPR012902">
    <property type="entry name" value="N_methyl_site"/>
</dbReference>
<evidence type="ECO:0000256" key="4">
    <source>
        <dbReference type="ARBA" id="ARBA00022519"/>
    </source>
</evidence>
<accession>D3DJV4</accession>
<dbReference type="KEGG" id="hth:HTH_1659"/>
<dbReference type="OrthoDB" id="15458at2"/>
<keyword evidence="10" id="KW-1185">Reference proteome</keyword>
<name>D3DJV4_HYDTT</name>
<dbReference type="eggNOG" id="COG4969">
    <property type="taxonomic scope" value="Bacteria"/>
</dbReference>
<feature type="transmembrane region" description="Helical" evidence="8">
    <location>
        <begin position="20"/>
        <end position="40"/>
    </location>
</feature>
<keyword evidence="6 8" id="KW-1133">Transmembrane helix</keyword>
<dbReference type="PROSITE" id="PS00409">
    <property type="entry name" value="PROKAR_NTER_METHYL"/>
    <property type="match status" value="1"/>
</dbReference>
<evidence type="ECO:0000256" key="1">
    <source>
        <dbReference type="ARBA" id="ARBA00004377"/>
    </source>
</evidence>
<proteinExistence type="predicted"/>
<dbReference type="EMBL" id="AP011112">
    <property type="protein sequence ID" value="BAI70106.1"/>
    <property type="molecule type" value="Genomic_DNA"/>
</dbReference>
<sequence>MRNLYSATSQAARLNSSKGFTLIELLIVIAIIAILASLAIPQYLKYQRKAKVSSYAEPIARGCMLDVVAFCTENPNATITAASLGNCSLTSVSTAGGTVTLTQPSGTCQADGQPPTNASSVATLQGVTDFTAVCNYSNQSVKCTIQG</sequence>
<keyword evidence="2" id="KW-1003">Cell membrane</keyword>
<evidence type="ECO:0000256" key="5">
    <source>
        <dbReference type="ARBA" id="ARBA00022692"/>
    </source>
</evidence>
<keyword evidence="4" id="KW-0997">Cell inner membrane</keyword>
<dbReference type="PANTHER" id="PTHR39583:SF2">
    <property type="entry name" value="TYPE II SECRETION SYSTEM PROTEIN J"/>
    <property type="match status" value="1"/>
</dbReference>
<dbReference type="STRING" id="608538.HTH_1659"/>
<dbReference type="InterPro" id="IPR051621">
    <property type="entry name" value="T2SS_protein_J"/>
</dbReference>
<dbReference type="PANTHER" id="PTHR39583">
    <property type="entry name" value="TYPE II SECRETION SYSTEM PROTEIN J-RELATED"/>
    <property type="match status" value="1"/>
</dbReference>
<keyword evidence="5 8" id="KW-0812">Transmembrane</keyword>
<evidence type="ECO:0000256" key="7">
    <source>
        <dbReference type="ARBA" id="ARBA00023136"/>
    </source>
</evidence>
<dbReference type="AlphaFoldDB" id="D3DJV4"/>